<evidence type="ECO:0000313" key="7">
    <source>
        <dbReference type="EMBL" id="ROR54001.1"/>
    </source>
</evidence>
<dbReference type="GO" id="GO:0008909">
    <property type="term" value="F:isochorismate synthase activity"/>
    <property type="evidence" value="ECO:0007669"/>
    <property type="project" value="UniProtKB-EC"/>
</dbReference>
<dbReference type="EMBL" id="RKHG01000001">
    <property type="protein sequence ID" value="ROR54001.1"/>
    <property type="molecule type" value="Genomic_DNA"/>
</dbReference>
<organism evidence="7 8">
    <name type="scientific">Luteococcus japonicus</name>
    <dbReference type="NCBI Taxonomy" id="33984"/>
    <lineage>
        <taxon>Bacteria</taxon>
        <taxon>Bacillati</taxon>
        <taxon>Actinomycetota</taxon>
        <taxon>Actinomycetes</taxon>
        <taxon>Propionibacteriales</taxon>
        <taxon>Propionibacteriaceae</taxon>
        <taxon>Luteococcus</taxon>
    </lineage>
</organism>
<dbReference type="InterPro" id="IPR004561">
    <property type="entry name" value="IsoChor_synthase"/>
</dbReference>
<accession>A0A3N1ZT10</accession>
<protein>
    <recommendedName>
        <fullName evidence="3">isochorismate synthase</fullName>
        <ecNumber evidence="3">5.4.4.2</ecNumber>
    </recommendedName>
    <alternativeName>
        <fullName evidence="5">Isochorismate mutase</fullName>
    </alternativeName>
</protein>
<name>A0A3N1ZT10_9ACTN</name>
<comment type="caution">
    <text evidence="7">The sequence shown here is derived from an EMBL/GenBank/DDBJ whole genome shotgun (WGS) entry which is preliminary data.</text>
</comment>
<dbReference type="Gene3D" id="3.60.120.10">
    <property type="entry name" value="Anthranilate synthase"/>
    <property type="match status" value="1"/>
</dbReference>
<dbReference type="InterPro" id="IPR015890">
    <property type="entry name" value="Chorismate_C"/>
</dbReference>
<dbReference type="Pfam" id="PF00425">
    <property type="entry name" value="Chorismate_bind"/>
    <property type="match status" value="1"/>
</dbReference>
<comment type="similarity">
    <text evidence="2">Belongs to the isochorismate synthase family.</text>
</comment>
<evidence type="ECO:0000259" key="6">
    <source>
        <dbReference type="Pfam" id="PF00425"/>
    </source>
</evidence>
<dbReference type="RefSeq" id="WP_123575247.1">
    <property type="nucleotide sequence ID" value="NZ_RKHG01000001.1"/>
</dbReference>
<evidence type="ECO:0000256" key="1">
    <source>
        <dbReference type="ARBA" id="ARBA00000799"/>
    </source>
</evidence>
<gene>
    <name evidence="7" type="ORF">EDD41_1182</name>
</gene>
<dbReference type="Proteomes" id="UP000275749">
    <property type="component" value="Unassembled WGS sequence"/>
</dbReference>
<keyword evidence="4" id="KW-0413">Isomerase</keyword>
<evidence type="ECO:0000256" key="2">
    <source>
        <dbReference type="ARBA" id="ARBA00005297"/>
    </source>
</evidence>
<dbReference type="PANTHER" id="PTHR42839:SF2">
    <property type="entry name" value="ISOCHORISMATE SYNTHASE ENTC"/>
    <property type="match status" value="1"/>
</dbReference>
<dbReference type="AlphaFoldDB" id="A0A3N1ZT10"/>
<proteinExistence type="inferred from homology"/>
<evidence type="ECO:0000313" key="8">
    <source>
        <dbReference type="Proteomes" id="UP000275749"/>
    </source>
</evidence>
<dbReference type="GO" id="GO:0009697">
    <property type="term" value="P:salicylic acid biosynthetic process"/>
    <property type="evidence" value="ECO:0007669"/>
    <property type="project" value="TreeGrafter"/>
</dbReference>
<reference evidence="7 8" key="1">
    <citation type="submission" date="2018-11" db="EMBL/GenBank/DDBJ databases">
        <title>Sequencing the genomes of 1000 actinobacteria strains.</title>
        <authorList>
            <person name="Klenk H.-P."/>
        </authorList>
    </citation>
    <scope>NUCLEOTIDE SEQUENCE [LARGE SCALE GENOMIC DNA]</scope>
    <source>
        <strain evidence="7 8">DSM 10546</strain>
    </source>
</reference>
<dbReference type="NCBIfam" id="TIGR00543">
    <property type="entry name" value="isochor_syn"/>
    <property type="match status" value="1"/>
</dbReference>
<dbReference type="PANTHER" id="PTHR42839">
    <property type="entry name" value="ISOCHORISMATE SYNTHASE ENTC"/>
    <property type="match status" value="1"/>
</dbReference>
<feature type="domain" description="Chorismate-utilising enzyme C-terminal" evidence="6">
    <location>
        <begin position="153"/>
        <end position="404"/>
    </location>
</feature>
<dbReference type="EC" id="5.4.4.2" evidence="3"/>
<evidence type="ECO:0000256" key="4">
    <source>
        <dbReference type="ARBA" id="ARBA00023235"/>
    </source>
</evidence>
<evidence type="ECO:0000256" key="5">
    <source>
        <dbReference type="ARBA" id="ARBA00041564"/>
    </source>
</evidence>
<dbReference type="InterPro" id="IPR005801">
    <property type="entry name" value="ADC_synthase"/>
</dbReference>
<evidence type="ECO:0000256" key="3">
    <source>
        <dbReference type="ARBA" id="ARBA00012824"/>
    </source>
</evidence>
<dbReference type="SUPFAM" id="SSF56322">
    <property type="entry name" value="ADC synthase"/>
    <property type="match status" value="1"/>
</dbReference>
<sequence>MIVNPGSERLRARTVSIPDPGNLERFLAPGRASAFLRRGDGIVGIGEVARFSTDSLDAADVWWNQFVADLENETELPGVSGTGPLAFGTFCFDADHSEQQSVLVVPEVIVGRRRGQAWMTRISQGDANDRMPALQAPPVGPGRVELQDSTLSAQEWEQVVAQAVEMIRRGEVDKVVLARDVRARAEQPIDPRWLVNQLVNRYRDCWTYLVDRTVGASPEMLVRTEGGLATSRVLAGTIRRPYAADTSELATILNGSMKDLREHEYAVESVARGLEDWCTGMNVPDAPYVLELPNVLHLATDITGVLRPGASSLALAATLHPSAAVCGTPTPVARELIAALEGMDRGHYAGPVGWIDSSGDGEWAIALRGGQLSAVDEHEMQLFAGCGIVRDSVPADEVAETLAKFAPMRQALTGE</sequence>
<comment type="catalytic activity">
    <reaction evidence="1">
        <text>chorismate = isochorismate</text>
        <dbReference type="Rhea" id="RHEA:18985"/>
        <dbReference type="ChEBI" id="CHEBI:29748"/>
        <dbReference type="ChEBI" id="CHEBI:29780"/>
        <dbReference type="EC" id="5.4.4.2"/>
    </reaction>
</comment>